<organism evidence="9 10">
    <name type="scientific">Frondihabitans australicus</name>
    <dbReference type="NCBI Taxonomy" id="386892"/>
    <lineage>
        <taxon>Bacteria</taxon>
        <taxon>Bacillati</taxon>
        <taxon>Actinomycetota</taxon>
        <taxon>Actinomycetes</taxon>
        <taxon>Micrococcales</taxon>
        <taxon>Microbacteriaceae</taxon>
        <taxon>Frondihabitans</taxon>
    </lineage>
</organism>
<feature type="region of interest" description="Disordered" evidence="7">
    <location>
        <begin position="825"/>
        <end position="849"/>
    </location>
</feature>
<dbReference type="InterPro" id="IPR043148">
    <property type="entry name" value="TagF_C"/>
</dbReference>
<evidence type="ECO:0000313" key="10">
    <source>
        <dbReference type="Proteomes" id="UP000280008"/>
    </source>
</evidence>
<protein>
    <submittedName>
        <fullName evidence="9">CDP-glycerol glycerophosphotransferase (TagB/SpsB family)</fullName>
    </submittedName>
</protein>
<dbReference type="Pfam" id="PF04464">
    <property type="entry name" value="Glyphos_transf"/>
    <property type="match status" value="1"/>
</dbReference>
<dbReference type="InterPro" id="IPR001296">
    <property type="entry name" value="Glyco_trans_1"/>
</dbReference>
<sequence length="849" mass="94021">MPVIRSALRRARLARRAVRYEALARYRAQPIRAGEVLYESFAGSGALCNPEAIFRELLAASDLPGLRHVWVLAAGAHEDPIVAEFRGDPRVRFVTRDSLPYLRAVSTAEYLVNNATFPHWFAKRPGQVYVNTWHGTPLKTMGNDMPDGGREGGNTLRNFLQADFLLSQNAFMTDTMYASAYRLRGQFAGRVIEEGYPRVDRQDLSAAEHDAVLARLESAGLRVRSRRVVLYAPTWHGDRFADPADDVAALLDRVERLQSLLGEGFAVLLKTHQILERYVSTTAGLAAVLVPSNLPTNLVLGVTDTLITDYSSIFFDFLATGRRIVFHVPDEEEYDAARGRYFGDDALPGPVTADVDDLARMVAAAPDDPRLRADVRDEWQRRFTPHGPGATRRVVDIVFRRDADGHRVRDLSAQEKPSILIHVGNLASNGITASALNLLRALPPERYDVSVAYTRTASRQQAHNAQQIPAHVRQFPRDGGMNGTKWRHVVRRRRYDLRDAAAHSAEPRQRALWDDEWRRCFGSASFDAVVDFSGYSPFWATLLLHSPEARRTIWLHNDMVAEVDRKVGDRRPLATSLPSIAALYPEYDQTVAVSPALASINSTRLPAEVLRGRPIRSALNLIDANRVRRLAAARPFENEPEPEGGRRPDWVRALERHDDAVWFVTVGRYTREKNQDLLVRAFAEVARTDPRVRLLVIGHGPLRDDLEALVDELGLGGIAFITGPLDNPFSVMRSADCFVLSSSYEGQPMVLLEAAVVGLPIISTDFASIRDALPDGMIHIVPSEVAALATGLRLFLEGRVTPSPLDTPTYNALALAQFEAVALGPRPSGSPAPSSTGAQEPTSRVVEIG</sequence>
<gene>
    <name evidence="9" type="ORF">C8E83_0431</name>
</gene>
<dbReference type="GO" id="GO:0016757">
    <property type="term" value="F:glycosyltransferase activity"/>
    <property type="evidence" value="ECO:0007669"/>
    <property type="project" value="InterPro"/>
</dbReference>
<dbReference type="GO" id="GO:0047355">
    <property type="term" value="F:CDP-glycerol glycerophosphotransferase activity"/>
    <property type="evidence" value="ECO:0007669"/>
    <property type="project" value="InterPro"/>
</dbReference>
<evidence type="ECO:0000256" key="3">
    <source>
        <dbReference type="ARBA" id="ARBA00022475"/>
    </source>
</evidence>
<name>A0A495IBP0_9MICO</name>
<dbReference type="InterPro" id="IPR043149">
    <property type="entry name" value="TagF_N"/>
</dbReference>
<dbReference type="InterPro" id="IPR007554">
    <property type="entry name" value="Glycerophosphate_synth"/>
</dbReference>
<evidence type="ECO:0000256" key="5">
    <source>
        <dbReference type="ARBA" id="ARBA00022944"/>
    </source>
</evidence>
<dbReference type="CDD" id="cd03811">
    <property type="entry name" value="GT4_GT28_WabH-like"/>
    <property type="match status" value="1"/>
</dbReference>
<dbReference type="Gene3D" id="3.40.50.11820">
    <property type="match status" value="1"/>
</dbReference>
<keyword evidence="5" id="KW-0777">Teichoic acid biosynthesis</keyword>
<comment type="subcellular location">
    <subcellularLocation>
        <location evidence="1">Cell membrane</location>
        <topology evidence="1">Peripheral membrane protein</topology>
    </subcellularLocation>
</comment>
<dbReference type="Proteomes" id="UP000280008">
    <property type="component" value="Unassembled WGS sequence"/>
</dbReference>
<dbReference type="GO" id="GO:0005886">
    <property type="term" value="C:plasma membrane"/>
    <property type="evidence" value="ECO:0007669"/>
    <property type="project" value="UniProtKB-SubCell"/>
</dbReference>
<feature type="domain" description="Glycosyl transferase family 1" evidence="8">
    <location>
        <begin position="651"/>
        <end position="799"/>
    </location>
</feature>
<feature type="compositionally biased region" description="Low complexity" evidence="7">
    <location>
        <begin position="825"/>
        <end position="838"/>
    </location>
</feature>
<evidence type="ECO:0000256" key="4">
    <source>
        <dbReference type="ARBA" id="ARBA00022679"/>
    </source>
</evidence>
<comment type="similarity">
    <text evidence="2">Belongs to the CDP-glycerol glycerophosphotransferase family.</text>
</comment>
<evidence type="ECO:0000259" key="8">
    <source>
        <dbReference type="Pfam" id="PF00534"/>
    </source>
</evidence>
<dbReference type="RefSeq" id="WP_170159815.1">
    <property type="nucleotide sequence ID" value="NZ_RBKS01000001.1"/>
</dbReference>
<dbReference type="EMBL" id="RBKS01000001">
    <property type="protein sequence ID" value="RKR73339.1"/>
    <property type="molecule type" value="Genomic_DNA"/>
</dbReference>
<dbReference type="Gene3D" id="3.40.50.12580">
    <property type="match status" value="1"/>
</dbReference>
<evidence type="ECO:0000256" key="2">
    <source>
        <dbReference type="ARBA" id="ARBA00010488"/>
    </source>
</evidence>
<keyword evidence="3" id="KW-1003">Cell membrane</keyword>
<dbReference type="PANTHER" id="PTHR37316">
    <property type="entry name" value="TEICHOIC ACID GLYCEROL-PHOSPHATE PRIMASE"/>
    <property type="match status" value="1"/>
</dbReference>
<keyword evidence="6" id="KW-0472">Membrane</keyword>
<keyword evidence="4 9" id="KW-0808">Transferase</keyword>
<reference evidence="9 10" key="1">
    <citation type="submission" date="2018-10" db="EMBL/GenBank/DDBJ databases">
        <title>Sequencing the genomes of 1000 actinobacteria strains.</title>
        <authorList>
            <person name="Klenk H.-P."/>
        </authorList>
    </citation>
    <scope>NUCLEOTIDE SEQUENCE [LARGE SCALE GENOMIC DNA]</scope>
    <source>
        <strain evidence="9 10">DSM 17894</strain>
    </source>
</reference>
<comment type="caution">
    <text evidence="9">The sequence shown here is derived from an EMBL/GenBank/DDBJ whole genome shotgun (WGS) entry which is preliminary data.</text>
</comment>
<evidence type="ECO:0000313" key="9">
    <source>
        <dbReference type="EMBL" id="RKR73339.1"/>
    </source>
</evidence>
<proteinExistence type="inferred from homology"/>
<dbReference type="Pfam" id="PF00534">
    <property type="entry name" value="Glycos_transf_1"/>
    <property type="match status" value="1"/>
</dbReference>
<evidence type="ECO:0000256" key="7">
    <source>
        <dbReference type="SAM" id="MobiDB-lite"/>
    </source>
</evidence>
<dbReference type="SUPFAM" id="SSF53756">
    <property type="entry name" value="UDP-Glycosyltransferase/glycogen phosphorylase"/>
    <property type="match status" value="1"/>
</dbReference>
<evidence type="ECO:0000256" key="1">
    <source>
        <dbReference type="ARBA" id="ARBA00004202"/>
    </source>
</evidence>
<dbReference type="InterPro" id="IPR051612">
    <property type="entry name" value="Teichoic_Acid_Biosynth"/>
</dbReference>
<evidence type="ECO:0000256" key="6">
    <source>
        <dbReference type="ARBA" id="ARBA00023136"/>
    </source>
</evidence>
<dbReference type="AlphaFoldDB" id="A0A495IBP0"/>
<dbReference type="PANTHER" id="PTHR37316:SF3">
    <property type="entry name" value="TEICHOIC ACID GLYCEROL-PHOSPHATE TRANSFERASE"/>
    <property type="match status" value="1"/>
</dbReference>
<dbReference type="GO" id="GO:0019350">
    <property type="term" value="P:teichoic acid biosynthetic process"/>
    <property type="evidence" value="ECO:0007669"/>
    <property type="project" value="UniProtKB-KW"/>
</dbReference>
<keyword evidence="10" id="KW-1185">Reference proteome</keyword>
<dbReference type="Gene3D" id="3.40.50.2000">
    <property type="entry name" value="Glycogen Phosphorylase B"/>
    <property type="match status" value="1"/>
</dbReference>
<accession>A0A495IBP0</accession>